<feature type="domain" description="SHSP" evidence="8">
    <location>
        <begin position="343"/>
        <end position="444"/>
    </location>
</feature>
<feature type="compositionally biased region" description="Basic and acidic residues" evidence="7">
    <location>
        <begin position="30"/>
        <end position="40"/>
    </location>
</feature>
<proteinExistence type="inferred from homology"/>
<keyword evidence="1" id="KW-0805">Transcription regulation</keyword>
<evidence type="ECO:0000259" key="9">
    <source>
        <dbReference type="PROSITE" id="PS51011"/>
    </source>
</evidence>
<feature type="compositionally biased region" description="Acidic residues" evidence="7">
    <location>
        <begin position="56"/>
        <end position="66"/>
    </location>
</feature>
<dbReference type="Gene3D" id="2.60.40.790">
    <property type="match status" value="1"/>
</dbReference>
<dbReference type="FunFam" id="2.60.40.790:FF:000014">
    <property type="entry name" value="AT-rich interactive domain-containing protein 3"/>
    <property type="match status" value="1"/>
</dbReference>
<evidence type="ECO:0000256" key="7">
    <source>
        <dbReference type="SAM" id="MobiDB-lite"/>
    </source>
</evidence>
<dbReference type="PANTHER" id="PTHR15348">
    <property type="entry name" value="AT-RICH INTERACTIVE DOMAIN-CONTAINING PROTEIN ARID DOMAIN- CONTAINING PROTEIN DEAD RINGER PROTEIN B-CELL REGULATOR OF IGH TRANSCRIPTION BRIGHT"/>
    <property type="match status" value="1"/>
</dbReference>
<dbReference type="PROSITE" id="PS01031">
    <property type="entry name" value="SHSP"/>
    <property type="match status" value="1"/>
</dbReference>
<dbReference type="FunFam" id="1.10.150.60:FF:000018">
    <property type="entry name" value="AT-rich interactive domain-containing protein 3"/>
    <property type="match status" value="1"/>
</dbReference>
<dbReference type="InterPro" id="IPR036431">
    <property type="entry name" value="ARID_dom_sf"/>
</dbReference>
<evidence type="ECO:0000313" key="10">
    <source>
        <dbReference type="EMBL" id="KAG2661034.1"/>
    </source>
</evidence>
<dbReference type="InterPro" id="IPR001606">
    <property type="entry name" value="ARID_dom"/>
</dbReference>
<evidence type="ECO:0000256" key="6">
    <source>
        <dbReference type="RuleBase" id="RU003616"/>
    </source>
</evidence>
<dbReference type="Pfam" id="PF00011">
    <property type="entry name" value="HSP20"/>
    <property type="match status" value="1"/>
</dbReference>
<accession>A0A8T0XV88</accession>
<evidence type="ECO:0000256" key="2">
    <source>
        <dbReference type="ARBA" id="ARBA00023125"/>
    </source>
</evidence>
<evidence type="ECO:0000259" key="8">
    <source>
        <dbReference type="PROSITE" id="PS01031"/>
    </source>
</evidence>
<dbReference type="SMART" id="SM00501">
    <property type="entry name" value="BRIGHT"/>
    <property type="match status" value="1"/>
</dbReference>
<keyword evidence="11" id="KW-1185">Reference proteome</keyword>
<evidence type="ECO:0000256" key="1">
    <source>
        <dbReference type="ARBA" id="ARBA00023015"/>
    </source>
</evidence>
<dbReference type="SMART" id="SM01014">
    <property type="entry name" value="ARID"/>
    <property type="match status" value="1"/>
</dbReference>
<dbReference type="SUPFAM" id="SSF46774">
    <property type="entry name" value="ARID-like"/>
    <property type="match status" value="1"/>
</dbReference>
<feature type="compositionally biased region" description="Polar residues" evidence="7">
    <location>
        <begin position="146"/>
        <end position="156"/>
    </location>
</feature>
<dbReference type="InterPro" id="IPR045147">
    <property type="entry name" value="ARI3A/B/C"/>
</dbReference>
<organism evidence="10 11">
    <name type="scientific">Panicum virgatum</name>
    <name type="common">Blackwell switchgrass</name>
    <dbReference type="NCBI Taxonomy" id="38727"/>
    <lineage>
        <taxon>Eukaryota</taxon>
        <taxon>Viridiplantae</taxon>
        <taxon>Streptophyta</taxon>
        <taxon>Embryophyta</taxon>
        <taxon>Tracheophyta</taxon>
        <taxon>Spermatophyta</taxon>
        <taxon>Magnoliopsida</taxon>
        <taxon>Liliopsida</taxon>
        <taxon>Poales</taxon>
        <taxon>Poaceae</taxon>
        <taxon>PACMAD clade</taxon>
        <taxon>Panicoideae</taxon>
        <taxon>Panicodae</taxon>
        <taxon>Paniceae</taxon>
        <taxon>Panicinae</taxon>
        <taxon>Panicum</taxon>
        <taxon>Panicum sect. Hiantes</taxon>
    </lineage>
</organism>
<dbReference type="InterPro" id="IPR002068">
    <property type="entry name" value="A-crystallin/Hsp20_dom"/>
</dbReference>
<dbReference type="EMBL" id="CM029037">
    <property type="protein sequence ID" value="KAG2661034.1"/>
    <property type="molecule type" value="Genomic_DNA"/>
</dbReference>
<dbReference type="PROSITE" id="PS51011">
    <property type="entry name" value="ARID"/>
    <property type="match status" value="1"/>
</dbReference>
<dbReference type="InterPro" id="IPR008978">
    <property type="entry name" value="HSP20-like_chaperone"/>
</dbReference>
<feature type="compositionally biased region" description="Basic and acidic residues" evidence="7">
    <location>
        <begin position="11"/>
        <end position="22"/>
    </location>
</feature>
<keyword evidence="2" id="KW-0238">DNA-binding</keyword>
<keyword evidence="4" id="KW-0539">Nucleus</keyword>
<feature type="region of interest" description="Disordered" evidence="7">
    <location>
        <begin position="1"/>
        <end position="175"/>
    </location>
</feature>
<dbReference type="CDD" id="cd16100">
    <property type="entry name" value="ARID"/>
    <property type="match status" value="1"/>
</dbReference>
<keyword evidence="3" id="KW-0804">Transcription</keyword>
<feature type="compositionally biased region" description="Acidic residues" evidence="7">
    <location>
        <begin position="115"/>
        <end position="132"/>
    </location>
</feature>
<feature type="compositionally biased region" description="Basic and acidic residues" evidence="7">
    <location>
        <begin position="80"/>
        <end position="95"/>
    </location>
</feature>
<evidence type="ECO:0008006" key="12">
    <source>
        <dbReference type="Google" id="ProtNLM"/>
    </source>
</evidence>
<evidence type="ECO:0000256" key="5">
    <source>
        <dbReference type="PROSITE-ProRule" id="PRU00285"/>
    </source>
</evidence>
<reference evidence="10" key="1">
    <citation type="submission" date="2020-05" db="EMBL/GenBank/DDBJ databases">
        <title>WGS assembly of Panicum virgatum.</title>
        <authorList>
            <person name="Lovell J.T."/>
            <person name="Jenkins J."/>
            <person name="Shu S."/>
            <person name="Juenger T.E."/>
            <person name="Schmutz J."/>
        </authorList>
    </citation>
    <scope>NUCLEOTIDE SEQUENCE</scope>
    <source>
        <strain evidence="10">AP13</strain>
    </source>
</reference>
<dbReference type="Pfam" id="PF01388">
    <property type="entry name" value="ARID"/>
    <property type="match status" value="1"/>
</dbReference>
<sequence length="444" mass="48207">MSDPRGGAADPSRDGDDPHDLPLAEDADGEEARQASDKEAVPVSEGTAARGGDTTPDAEPESDDGEGGVGSPDQAGPNAGEERAEPAAAAEEREGIVGAAKVETNGEDAISHDADGEEDDDDDGDEEDDDSTPDASPRAEVKVEGESSTGMAQSGASHRVEPEPDPFLDGDDSGTEEEQAAFMAELERFHREHSLEFKPPKFYGKGLNCLKLWRQVAHLGGHEQVTICKLWRQVGETFRPPKTCTTVSWSFRIFYEKVTVNQSSSARVRRDAAARAMQGWHAHRLLANGTYGDNILKDKDSMPLSSRDKNLKGFGVLKRKKASSPEYALKSSRTKVNKSQEDSMVIDVGEPADWVKINVRQTKDCFEVYALVPGLLREEVHVQSDPAGRLVITGDPEQPDNPWGITPFKKVVNLPSRIDPHQTSAVVTLHGQLFVRAPFGQSDM</sequence>
<comment type="similarity">
    <text evidence="5 6">Belongs to the small heat shock protein (HSP20) family.</text>
</comment>
<gene>
    <name evidence="10" type="ORF">PVAP13_1KG476600</name>
</gene>
<name>A0A8T0XV88_PANVG</name>
<feature type="compositionally biased region" description="Acidic residues" evidence="7">
    <location>
        <begin position="163"/>
        <end position="175"/>
    </location>
</feature>
<dbReference type="Gene3D" id="1.10.150.60">
    <property type="entry name" value="ARID DNA-binding domain"/>
    <property type="match status" value="1"/>
</dbReference>
<feature type="domain" description="ARID" evidence="9">
    <location>
        <begin position="176"/>
        <end position="267"/>
    </location>
</feature>
<dbReference type="GO" id="GO:0003677">
    <property type="term" value="F:DNA binding"/>
    <property type="evidence" value="ECO:0007669"/>
    <property type="project" value="UniProtKB-KW"/>
</dbReference>
<dbReference type="GO" id="GO:0005634">
    <property type="term" value="C:nucleus"/>
    <property type="evidence" value="ECO:0007669"/>
    <property type="project" value="TreeGrafter"/>
</dbReference>
<dbReference type="SUPFAM" id="SSF49764">
    <property type="entry name" value="HSP20-like chaperones"/>
    <property type="match status" value="1"/>
</dbReference>
<dbReference type="AlphaFoldDB" id="A0A8T0XV88"/>
<dbReference type="CDD" id="cd00298">
    <property type="entry name" value="ACD_sHsps_p23-like"/>
    <property type="match status" value="1"/>
</dbReference>
<evidence type="ECO:0000313" key="11">
    <source>
        <dbReference type="Proteomes" id="UP000823388"/>
    </source>
</evidence>
<dbReference type="Proteomes" id="UP000823388">
    <property type="component" value="Chromosome 1K"/>
</dbReference>
<evidence type="ECO:0000256" key="4">
    <source>
        <dbReference type="ARBA" id="ARBA00023242"/>
    </source>
</evidence>
<dbReference type="GO" id="GO:0006357">
    <property type="term" value="P:regulation of transcription by RNA polymerase II"/>
    <property type="evidence" value="ECO:0007669"/>
    <property type="project" value="InterPro"/>
</dbReference>
<dbReference type="PANTHER" id="PTHR15348:SF4">
    <property type="entry name" value="OS02G0714300 PROTEIN"/>
    <property type="match status" value="1"/>
</dbReference>
<comment type="caution">
    <text evidence="10">The sequence shown here is derived from an EMBL/GenBank/DDBJ whole genome shotgun (WGS) entry which is preliminary data.</text>
</comment>
<evidence type="ECO:0000256" key="3">
    <source>
        <dbReference type="ARBA" id="ARBA00023163"/>
    </source>
</evidence>
<protein>
    <recommendedName>
        <fullName evidence="12">AT-rich interactive domain-containing protein 3</fullName>
    </recommendedName>
</protein>